<comment type="caution">
    <text evidence="2">The sequence shown here is derived from an EMBL/GenBank/DDBJ whole genome shotgun (WGS) entry which is preliminary data.</text>
</comment>
<protein>
    <submittedName>
        <fullName evidence="2">Uncharacterized protein</fullName>
    </submittedName>
</protein>
<proteinExistence type="predicted"/>
<reference evidence="2" key="2">
    <citation type="submission" date="2023-05" db="EMBL/GenBank/DDBJ databases">
        <authorList>
            <consortium name="Lawrence Berkeley National Laboratory"/>
            <person name="Steindorff A."/>
            <person name="Hensen N."/>
            <person name="Bonometti L."/>
            <person name="Westerberg I."/>
            <person name="Brannstrom I.O."/>
            <person name="Guillou S."/>
            <person name="Cros-Aarteil S."/>
            <person name="Calhoun S."/>
            <person name="Haridas S."/>
            <person name="Kuo A."/>
            <person name="Mondo S."/>
            <person name="Pangilinan J."/>
            <person name="Riley R."/>
            <person name="Labutti K."/>
            <person name="Andreopoulos B."/>
            <person name="Lipzen A."/>
            <person name="Chen C."/>
            <person name="Yanf M."/>
            <person name="Daum C."/>
            <person name="Ng V."/>
            <person name="Clum A."/>
            <person name="Ohm R."/>
            <person name="Martin F."/>
            <person name="Silar P."/>
            <person name="Natvig D."/>
            <person name="Lalanne C."/>
            <person name="Gautier V."/>
            <person name="Ament-Velasquez S.L."/>
            <person name="Kruys A."/>
            <person name="Hutchinson M.I."/>
            <person name="Powell A.J."/>
            <person name="Barry K."/>
            <person name="Miller A.N."/>
            <person name="Grigoriev I.V."/>
            <person name="Debuchy R."/>
            <person name="Gladieux P."/>
            <person name="Thoren M.H."/>
            <person name="Johannesson H."/>
        </authorList>
    </citation>
    <scope>NUCLEOTIDE SEQUENCE</scope>
    <source>
        <strain evidence="2">PSN243</strain>
    </source>
</reference>
<evidence type="ECO:0000256" key="1">
    <source>
        <dbReference type="SAM" id="MobiDB-lite"/>
    </source>
</evidence>
<reference evidence="2" key="1">
    <citation type="journal article" date="2023" name="Mol. Phylogenet. Evol.">
        <title>Genome-scale phylogeny and comparative genomics of the fungal order Sordariales.</title>
        <authorList>
            <person name="Hensen N."/>
            <person name="Bonometti L."/>
            <person name="Westerberg I."/>
            <person name="Brannstrom I.O."/>
            <person name="Guillou S."/>
            <person name="Cros-Aarteil S."/>
            <person name="Calhoun S."/>
            <person name="Haridas S."/>
            <person name="Kuo A."/>
            <person name="Mondo S."/>
            <person name="Pangilinan J."/>
            <person name="Riley R."/>
            <person name="LaButti K."/>
            <person name="Andreopoulos B."/>
            <person name="Lipzen A."/>
            <person name="Chen C."/>
            <person name="Yan M."/>
            <person name="Daum C."/>
            <person name="Ng V."/>
            <person name="Clum A."/>
            <person name="Steindorff A."/>
            <person name="Ohm R.A."/>
            <person name="Martin F."/>
            <person name="Silar P."/>
            <person name="Natvig D.O."/>
            <person name="Lalanne C."/>
            <person name="Gautier V."/>
            <person name="Ament-Velasquez S.L."/>
            <person name="Kruys A."/>
            <person name="Hutchinson M.I."/>
            <person name="Powell A.J."/>
            <person name="Barry K."/>
            <person name="Miller A.N."/>
            <person name="Grigoriev I.V."/>
            <person name="Debuchy R."/>
            <person name="Gladieux P."/>
            <person name="Hiltunen Thoren M."/>
            <person name="Johannesson H."/>
        </authorList>
    </citation>
    <scope>NUCLEOTIDE SEQUENCE</scope>
    <source>
        <strain evidence="2">PSN243</strain>
    </source>
</reference>
<name>A0AAV9H447_9PEZI</name>
<keyword evidence="3" id="KW-1185">Reference proteome</keyword>
<feature type="region of interest" description="Disordered" evidence="1">
    <location>
        <begin position="23"/>
        <end position="44"/>
    </location>
</feature>
<gene>
    <name evidence="2" type="ORF">QBC34DRAFT_490131</name>
</gene>
<organism evidence="2 3">
    <name type="scientific">Podospora aff. communis PSN243</name>
    <dbReference type="NCBI Taxonomy" id="3040156"/>
    <lineage>
        <taxon>Eukaryota</taxon>
        <taxon>Fungi</taxon>
        <taxon>Dikarya</taxon>
        <taxon>Ascomycota</taxon>
        <taxon>Pezizomycotina</taxon>
        <taxon>Sordariomycetes</taxon>
        <taxon>Sordariomycetidae</taxon>
        <taxon>Sordariales</taxon>
        <taxon>Podosporaceae</taxon>
        <taxon>Podospora</taxon>
    </lineage>
</organism>
<dbReference type="AlphaFoldDB" id="A0AAV9H447"/>
<sequence>MRHFKPVATMPLSRFTQRSVRAGIPPLDSTPYSSSQRVCTPRRDPNEGWCGGGAQAITSGRRLYRDTMSALRLSAVVCENRNVPQSQRYRVSSGIFPSLQRFEDGVSVDVPGSAGAGCAALAYPEVPDDAVLPQIQVPRLCGATIVVAEVSLLTVVGVMNFVDFYPSPPNPGEMRPRRASSSVIHVRHVLGRRRKQCWHKRRGLEASGTFLDPRADQRRRQRDVLNSRKRRNLAGIASKPLVSQDASEIKLVHKWDDRVPRPFDLWSGHQSSMFWRPSPPGPVRFEPAPQDVR</sequence>
<dbReference type="Proteomes" id="UP001321760">
    <property type="component" value="Unassembled WGS sequence"/>
</dbReference>
<accession>A0AAV9H447</accession>
<dbReference type="EMBL" id="MU865915">
    <property type="protein sequence ID" value="KAK4455009.1"/>
    <property type="molecule type" value="Genomic_DNA"/>
</dbReference>
<evidence type="ECO:0000313" key="2">
    <source>
        <dbReference type="EMBL" id="KAK4455009.1"/>
    </source>
</evidence>
<evidence type="ECO:0000313" key="3">
    <source>
        <dbReference type="Proteomes" id="UP001321760"/>
    </source>
</evidence>